<feature type="compositionally biased region" description="Pro residues" evidence="10">
    <location>
        <begin position="160"/>
        <end position="175"/>
    </location>
</feature>
<reference evidence="14" key="1">
    <citation type="submission" date="2025-08" db="UniProtKB">
        <authorList>
            <consortium name="RefSeq"/>
        </authorList>
    </citation>
    <scope>IDENTIFICATION</scope>
    <source>
        <tissue evidence="14">Young leaves</tissue>
    </source>
</reference>
<dbReference type="InterPro" id="IPR008972">
    <property type="entry name" value="Cupredoxin"/>
</dbReference>
<feature type="signal peptide" evidence="11">
    <location>
        <begin position="1"/>
        <end position="25"/>
    </location>
</feature>
<dbReference type="FunFam" id="2.60.40.420:FF:000010">
    <property type="entry name" value="Early nodulin-like protein 1"/>
    <property type="match status" value="1"/>
</dbReference>
<dbReference type="Pfam" id="PF02298">
    <property type="entry name" value="Cu_bind_like"/>
    <property type="match status" value="1"/>
</dbReference>
<dbReference type="GeneID" id="111446457"/>
<sequence length="253" mass="26337">MAKLGFAFGGLIWAVMALSLHKSEATQFIVGGAKGWGVSMAQTYNQWAEANRFQIGDSLVFNYAADQDSVLQVTQDDYANCSIQAPIKQYSDGHTVFQFDKSGAYYFISGNKANCLKDEKLVVVVLADRTNSTTLPPPPSAPSPAPANDQTWAPSNETNPSPPPAEETNPSPPPGTVEISPSPAPSVQEAPPPPPRTVEISPSPAPSGQEAPPPTVEISPSAPISPPPSLGYSILPSSIGSVGAFVAAAAILA</sequence>
<accession>A0A6J1FM37</accession>
<keyword evidence="3" id="KW-0336">GPI-anchor</keyword>
<dbReference type="GO" id="GO:0098552">
    <property type="term" value="C:side of membrane"/>
    <property type="evidence" value="ECO:0007669"/>
    <property type="project" value="UniProtKB-KW"/>
</dbReference>
<evidence type="ECO:0000256" key="6">
    <source>
        <dbReference type="ARBA" id="ARBA00023157"/>
    </source>
</evidence>
<keyword evidence="2" id="KW-1003">Cell membrane</keyword>
<comment type="similarity">
    <text evidence="9">Belongs to the early nodulin-like (ENODL) family.</text>
</comment>
<dbReference type="PRINTS" id="PR01217">
    <property type="entry name" value="PRICHEXTENSN"/>
</dbReference>
<keyword evidence="8" id="KW-0449">Lipoprotein</keyword>
<feature type="region of interest" description="Disordered" evidence="10">
    <location>
        <begin position="132"/>
        <end position="231"/>
    </location>
</feature>
<evidence type="ECO:0000256" key="4">
    <source>
        <dbReference type="ARBA" id="ARBA00022729"/>
    </source>
</evidence>
<organism evidence="13 14">
    <name type="scientific">Cucurbita moschata</name>
    <name type="common">Winter crookneck squash</name>
    <name type="synonym">Cucurbita pepo var. moschata</name>
    <dbReference type="NCBI Taxonomy" id="3662"/>
    <lineage>
        <taxon>Eukaryota</taxon>
        <taxon>Viridiplantae</taxon>
        <taxon>Streptophyta</taxon>
        <taxon>Embryophyta</taxon>
        <taxon>Tracheophyta</taxon>
        <taxon>Spermatophyta</taxon>
        <taxon>Magnoliopsida</taxon>
        <taxon>eudicotyledons</taxon>
        <taxon>Gunneridae</taxon>
        <taxon>Pentapetalae</taxon>
        <taxon>rosids</taxon>
        <taxon>fabids</taxon>
        <taxon>Cucurbitales</taxon>
        <taxon>Cucurbitaceae</taxon>
        <taxon>Cucurbiteae</taxon>
        <taxon>Cucurbita</taxon>
    </lineage>
</organism>
<dbReference type="CDD" id="cd11019">
    <property type="entry name" value="OsENODL1_like"/>
    <property type="match status" value="1"/>
</dbReference>
<dbReference type="InterPro" id="IPR003245">
    <property type="entry name" value="Phytocyanin_dom"/>
</dbReference>
<dbReference type="AlphaFoldDB" id="A0A6J1FM37"/>
<proteinExistence type="inferred from homology"/>
<dbReference type="InterPro" id="IPR039391">
    <property type="entry name" value="Phytocyanin-like"/>
</dbReference>
<keyword evidence="5" id="KW-0472">Membrane</keyword>
<comment type="subcellular location">
    <subcellularLocation>
        <location evidence="1">Cell membrane</location>
        <topology evidence="1">Lipid-anchor</topology>
        <topology evidence="1">GPI-anchor</topology>
    </subcellularLocation>
</comment>
<evidence type="ECO:0000256" key="3">
    <source>
        <dbReference type="ARBA" id="ARBA00022622"/>
    </source>
</evidence>
<dbReference type="Gene3D" id="2.60.40.420">
    <property type="entry name" value="Cupredoxins - blue copper proteins"/>
    <property type="match status" value="1"/>
</dbReference>
<dbReference type="GO" id="GO:0005886">
    <property type="term" value="C:plasma membrane"/>
    <property type="evidence" value="ECO:0007669"/>
    <property type="project" value="UniProtKB-SubCell"/>
</dbReference>
<feature type="compositionally biased region" description="Pro residues" evidence="10">
    <location>
        <begin position="135"/>
        <end position="145"/>
    </location>
</feature>
<evidence type="ECO:0000313" key="14">
    <source>
        <dbReference type="RefSeq" id="XP_022941054.1"/>
    </source>
</evidence>
<feature type="domain" description="Phytocyanin" evidence="12">
    <location>
        <begin position="26"/>
        <end position="127"/>
    </location>
</feature>
<dbReference type="Proteomes" id="UP000504609">
    <property type="component" value="Unplaced"/>
</dbReference>
<feature type="chain" id="PRO_5026843576" evidence="11">
    <location>
        <begin position="26"/>
        <end position="253"/>
    </location>
</feature>
<protein>
    <submittedName>
        <fullName evidence="14">Early nodulin-like protein 3 isoform X1</fullName>
    </submittedName>
</protein>
<keyword evidence="6" id="KW-1015">Disulfide bond</keyword>
<dbReference type="PANTHER" id="PTHR33021:SF253">
    <property type="entry name" value="EARLY NODULIN-LIKE PROTEIN 9"/>
    <property type="match status" value="1"/>
</dbReference>
<evidence type="ECO:0000313" key="13">
    <source>
        <dbReference type="Proteomes" id="UP000504609"/>
    </source>
</evidence>
<evidence type="ECO:0000256" key="10">
    <source>
        <dbReference type="SAM" id="MobiDB-lite"/>
    </source>
</evidence>
<dbReference type="KEGG" id="cmos:111446457"/>
<evidence type="ECO:0000256" key="9">
    <source>
        <dbReference type="ARBA" id="ARBA00035011"/>
    </source>
</evidence>
<dbReference type="RefSeq" id="XP_022941054.1">
    <property type="nucleotide sequence ID" value="XM_023085286.1"/>
</dbReference>
<gene>
    <name evidence="14" type="primary">LOC111446457</name>
</gene>
<dbReference type="SUPFAM" id="SSF49503">
    <property type="entry name" value="Cupredoxins"/>
    <property type="match status" value="1"/>
</dbReference>
<evidence type="ECO:0000256" key="8">
    <source>
        <dbReference type="ARBA" id="ARBA00023288"/>
    </source>
</evidence>
<dbReference type="PANTHER" id="PTHR33021">
    <property type="entry name" value="BLUE COPPER PROTEIN"/>
    <property type="match status" value="1"/>
</dbReference>
<evidence type="ECO:0000256" key="1">
    <source>
        <dbReference type="ARBA" id="ARBA00004609"/>
    </source>
</evidence>
<dbReference type="InterPro" id="IPR041846">
    <property type="entry name" value="ENL_dom"/>
</dbReference>
<evidence type="ECO:0000256" key="5">
    <source>
        <dbReference type="ARBA" id="ARBA00023136"/>
    </source>
</evidence>
<evidence type="ECO:0000256" key="7">
    <source>
        <dbReference type="ARBA" id="ARBA00023180"/>
    </source>
</evidence>
<dbReference type="PROSITE" id="PS51485">
    <property type="entry name" value="PHYTOCYANIN"/>
    <property type="match status" value="1"/>
</dbReference>
<evidence type="ECO:0000259" key="12">
    <source>
        <dbReference type="PROSITE" id="PS51485"/>
    </source>
</evidence>
<evidence type="ECO:0000256" key="11">
    <source>
        <dbReference type="SAM" id="SignalP"/>
    </source>
</evidence>
<keyword evidence="4 11" id="KW-0732">Signal</keyword>
<name>A0A6J1FM37_CUCMO</name>
<keyword evidence="13" id="KW-1185">Reference proteome</keyword>
<dbReference type="GO" id="GO:0009055">
    <property type="term" value="F:electron transfer activity"/>
    <property type="evidence" value="ECO:0007669"/>
    <property type="project" value="InterPro"/>
</dbReference>
<evidence type="ECO:0000256" key="2">
    <source>
        <dbReference type="ARBA" id="ARBA00022475"/>
    </source>
</evidence>
<keyword evidence="7" id="KW-0325">Glycoprotein</keyword>